<dbReference type="HOGENOM" id="CLU_979498_0_0_10"/>
<dbReference type="Proteomes" id="UP000011058">
    <property type="component" value="Chromosome"/>
</dbReference>
<dbReference type="KEGG" id="fae:FAES_4396"/>
<accession>I0KE42</accession>
<dbReference type="AlphaFoldDB" id="I0KE42"/>
<proteinExistence type="predicted"/>
<protein>
    <submittedName>
        <fullName evidence="1">Two-component system sensor histidine kinase</fullName>
    </submittedName>
</protein>
<organism evidence="1 2">
    <name type="scientific">Fibrella aestuarina BUZ 2</name>
    <dbReference type="NCBI Taxonomy" id="1166018"/>
    <lineage>
        <taxon>Bacteria</taxon>
        <taxon>Pseudomonadati</taxon>
        <taxon>Bacteroidota</taxon>
        <taxon>Cytophagia</taxon>
        <taxon>Cytophagales</taxon>
        <taxon>Spirosomataceae</taxon>
        <taxon>Fibrella</taxon>
    </lineage>
</organism>
<gene>
    <name evidence="1" type="ORF">FAES_4396</name>
</gene>
<keyword evidence="1" id="KW-0418">Kinase</keyword>
<keyword evidence="2" id="KW-1185">Reference proteome</keyword>
<evidence type="ECO:0000313" key="1">
    <source>
        <dbReference type="EMBL" id="CCH02395.1"/>
    </source>
</evidence>
<sequence length="291" mass="33199">MSALNDFKYRIIYEQLSRFSGNLSRTTSFDEIRQCLQRHVKYLFSYQLIRFCFYQQDEYVIFSLTPSEVVWQQGDYGLLYSHERLLKGNSIPVVINDAAVLAQSIELVRLPSTSELIQLWSWNLTLAPESGVIACVFSTESHSFQAADITVLKITLENLYAKIQSIRLIDELNASKRAVDKALLALQEKSNVISELVATQEEVIQQRTRALELKNTKLLHLSRQHAHTIREPLSRILSLAYLIDVLPPEEVISEIIPALVATSTDLDQSLQQVVQQIDAALFSSDEWTQKL</sequence>
<keyword evidence="1" id="KW-0808">Transferase</keyword>
<evidence type="ECO:0000313" key="2">
    <source>
        <dbReference type="Proteomes" id="UP000011058"/>
    </source>
</evidence>
<dbReference type="GO" id="GO:0016301">
    <property type="term" value="F:kinase activity"/>
    <property type="evidence" value="ECO:0007669"/>
    <property type="project" value="UniProtKB-KW"/>
</dbReference>
<reference evidence="1 2" key="1">
    <citation type="journal article" date="2012" name="J. Bacteriol.">
        <title>Genome Sequence of Fibrella aestuarina BUZ 2T, a Filamentous Marine Bacterium.</title>
        <authorList>
            <person name="Filippini M."/>
            <person name="Qi W."/>
            <person name="Blom J."/>
            <person name="Goesmann A."/>
            <person name="Smits T.H."/>
            <person name="Bagheri H.C."/>
        </authorList>
    </citation>
    <scope>NUCLEOTIDE SEQUENCE [LARGE SCALE GENOMIC DNA]</scope>
    <source>
        <strain evidence="2">BUZ 2T</strain>
    </source>
</reference>
<dbReference type="EMBL" id="HE796683">
    <property type="protein sequence ID" value="CCH02395.1"/>
    <property type="molecule type" value="Genomic_DNA"/>
</dbReference>
<name>I0KE42_9BACT</name>
<dbReference type="eggNOG" id="COG0642">
    <property type="taxonomic scope" value="Bacteria"/>
</dbReference>
<dbReference type="STRING" id="1166018.FAES_4396"/>